<sequence length="160" mass="18169">MMVLAMARQVTMRTEWAMAGGWAKTMAASYPEASRSTRRPHFHWIPKMQVAVASWKVWPGQPSRVAKPARRQGWKTLGAWRRGWRGPCRQNQKSLGAGNAGGRGFRCRVGQRDFEREVLQQTHGRQVNVEEDLGGVIRWSLSLSVAMTLVHRCRHRCGCS</sequence>
<dbReference type="AlphaFoldDB" id="A0A1Y2HQC1"/>
<organism evidence="1 2">
    <name type="scientific">Catenaria anguillulae PL171</name>
    <dbReference type="NCBI Taxonomy" id="765915"/>
    <lineage>
        <taxon>Eukaryota</taxon>
        <taxon>Fungi</taxon>
        <taxon>Fungi incertae sedis</taxon>
        <taxon>Blastocladiomycota</taxon>
        <taxon>Blastocladiomycetes</taxon>
        <taxon>Blastocladiales</taxon>
        <taxon>Catenariaceae</taxon>
        <taxon>Catenaria</taxon>
    </lineage>
</organism>
<keyword evidence="2" id="KW-1185">Reference proteome</keyword>
<protein>
    <submittedName>
        <fullName evidence="1">Uncharacterized protein</fullName>
    </submittedName>
</protein>
<evidence type="ECO:0000313" key="1">
    <source>
        <dbReference type="EMBL" id="ORZ36144.1"/>
    </source>
</evidence>
<name>A0A1Y2HQC1_9FUNG</name>
<gene>
    <name evidence="1" type="ORF">BCR44DRAFT_1432877</name>
</gene>
<evidence type="ECO:0000313" key="2">
    <source>
        <dbReference type="Proteomes" id="UP000193411"/>
    </source>
</evidence>
<proteinExistence type="predicted"/>
<reference evidence="1 2" key="1">
    <citation type="submission" date="2016-07" db="EMBL/GenBank/DDBJ databases">
        <title>Pervasive Adenine N6-methylation of Active Genes in Fungi.</title>
        <authorList>
            <consortium name="DOE Joint Genome Institute"/>
            <person name="Mondo S.J."/>
            <person name="Dannebaum R.O."/>
            <person name="Kuo R.C."/>
            <person name="Labutti K."/>
            <person name="Haridas S."/>
            <person name="Kuo A."/>
            <person name="Salamov A."/>
            <person name="Ahrendt S.R."/>
            <person name="Lipzen A."/>
            <person name="Sullivan W."/>
            <person name="Andreopoulos W.B."/>
            <person name="Clum A."/>
            <person name="Lindquist E."/>
            <person name="Daum C."/>
            <person name="Ramamoorthy G.K."/>
            <person name="Gryganskyi A."/>
            <person name="Culley D."/>
            <person name="Magnuson J.K."/>
            <person name="James T.Y."/>
            <person name="O'Malley M.A."/>
            <person name="Stajich J.E."/>
            <person name="Spatafora J.W."/>
            <person name="Visel A."/>
            <person name="Grigoriev I.V."/>
        </authorList>
    </citation>
    <scope>NUCLEOTIDE SEQUENCE [LARGE SCALE GENOMIC DNA]</scope>
    <source>
        <strain evidence="1 2">PL171</strain>
    </source>
</reference>
<dbReference type="EMBL" id="MCFL01000018">
    <property type="protein sequence ID" value="ORZ36144.1"/>
    <property type="molecule type" value="Genomic_DNA"/>
</dbReference>
<accession>A0A1Y2HQC1</accession>
<dbReference type="Proteomes" id="UP000193411">
    <property type="component" value="Unassembled WGS sequence"/>
</dbReference>
<comment type="caution">
    <text evidence="1">The sequence shown here is derived from an EMBL/GenBank/DDBJ whole genome shotgun (WGS) entry which is preliminary data.</text>
</comment>
<feature type="non-terminal residue" evidence="1">
    <location>
        <position position="160"/>
    </location>
</feature>